<dbReference type="Pfam" id="PF03816">
    <property type="entry name" value="LytR_cpsA_psr"/>
    <property type="match status" value="1"/>
</dbReference>
<dbReference type="EMBL" id="JAAIII010000002">
    <property type="protein sequence ID" value="NMM93531.1"/>
    <property type="molecule type" value="Genomic_DNA"/>
</dbReference>
<keyword evidence="4" id="KW-1185">Reference proteome</keyword>
<dbReference type="AlphaFoldDB" id="A0A7Y0ENK7"/>
<dbReference type="Proteomes" id="UP000532194">
    <property type="component" value="Unassembled WGS sequence"/>
</dbReference>
<dbReference type="PANTHER" id="PTHR33392:SF6">
    <property type="entry name" value="POLYISOPRENYL-TEICHOIC ACID--PEPTIDOGLYCAN TEICHOIC ACID TRANSFERASE TAGU"/>
    <property type="match status" value="1"/>
</dbReference>
<dbReference type="Gene3D" id="3.40.630.190">
    <property type="entry name" value="LCP protein"/>
    <property type="match status" value="1"/>
</dbReference>
<accession>A0A7Y0ENK7</accession>
<organism evidence="3 4">
    <name type="scientific">Bifidobacterium oedipodis</name>
    <dbReference type="NCBI Taxonomy" id="2675322"/>
    <lineage>
        <taxon>Bacteria</taxon>
        <taxon>Bacillati</taxon>
        <taxon>Actinomycetota</taxon>
        <taxon>Actinomycetes</taxon>
        <taxon>Bifidobacteriales</taxon>
        <taxon>Bifidobacteriaceae</taxon>
        <taxon>Bifidobacterium</taxon>
    </lineage>
</organism>
<comment type="caution">
    <text evidence="3">The sequence shown here is derived from an EMBL/GenBank/DDBJ whole genome shotgun (WGS) entry which is preliminary data.</text>
</comment>
<name>A0A7Y0ENK7_9BIFI</name>
<protein>
    <submittedName>
        <fullName evidence="3">Transcriptional regulator</fullName>
    </submittedName>
</protein>
<reference evidence="3 4" key="1">
    <citation type="submission" date="2020-02" db="EMBL/GenBank/DDBJ databases">
        <title>Characterization of phylogenetic diversity of novel bifidobacterial species isolated in Czech ZOOs.</title>
        <authorList>
            <person name="Lugli G.A."/>
            <person name="Vera N.B."/>
            <person name="Ventura M."/>
        </authorList>
    </citation>
    <scope>NUCLEOTIDE SEQUENCE [LARGE SCALE GENOMIC DNA]</scope>
    <source>
        <strain evidence="3 4">DSM 109957</strain>
    </source>
</reference>
<dbReference type="InterPro" id="IPR050922">
    <property type="entry name" value="LytR/CpsA/Psr_CW_biosynth"/>
</dbReference>
<feature type="domain" description="Cell envelope-related transcriptional attenuator" evidence="2">
    <location>
        <begin position="70"/>
        <end position="212"/>
    </location>
</feature>
<gene>
    <name evidence="3" type="ORF">G1C95_0716</name>
</gene>
<evidence type="ECO:0000256" key="1">
    <source>
        <dbReference type="ARBA" id="ARBA00006068"/>
    </source>
</evidence>
<evidence type="ECO:0000313" key="4">
    <source>
        <dbReference type="Proteomes" id="UP000532194"/>
    </source>
</evidence>
<evidence type="ECO:0000259" key="2">
    <source>
        <dbReference type="Pfam" id="PF03816"/>
    </source>
</evidence>
<sequence>MITLCTLALLLAALVVAVFGAWNWVDGKLDKTDWLTSSADTPASTWLLLGSDERDGSTQYGGEADIEGFRTDTILVLTKPKSGPSSLISIPRDSLMEVDGQYMKINAVAQLAGKQALVGQVEELTGQHIDHVAQIKFGGLQQIVDALGGIELCYDQDVQDAYSGLNWQAGCHTADGTTALAFARMRYADVQGDFGRNERQRQVISAIVTKATSKQTLTSWSTVTKLADAGLAAVSVDNDTNPYTLLTMALAFKDATGDNGISGSVYWSNPDYYVDGVGSSVLLDNAKNTELFEQLAAGTHKAGSVGTLAES</sequence>
<evidence type="ECO:0000313" key="3">
    <source>
        <dbReference type="EMBL" id="NMM93531.1"/>
    </source>
</evidence>
<dbReference type="InterPro" id="IPR004474">
    <property type="entry name" value="LytR_CpsA_psr"/>
</dbReference>
<proteinExistence type="inferred from homology"/>
<dbReference type="PANTHER" id="PTHR33392">
    <property type="entry name" value="POLYISOPRENYL-TEICHOIC ACID--PEPTIDOGLYCAN TEICHOIC ACID TRANSFERASE TAGU"/>
    <property type="match status" value="1"/>
</dbReference>
<comment type="similarity">
    <text evidence="1">Belongs to the LytR/CpsA/Psr (LCP) family.</text>
</comment>
<dbReference type="NCBIfam" id="TIGR00350">
    <property type="entry name" value="lytR_cpsA_psr"/>
    <property type="match status" value="1"/>
</dbReference>